<dbReference type="Gene3D" id="1.20.1280.50">
    <property type="match status" value="1"/>
</dbReference>
<proteinExistence type="predicted"/>
<evidence type="ECO:0000313" key="2">
    <source>
        <dbReference type="Proteomes" id="UP000736335"/>
    </source>
</evidence>
<dbReference type="Proteomes" id="UP000736335">
    <property type="component" value="Unassembled WGS sequence"/>
</dbReference>
<keyword evidence="2" id="KW-1185">Reference proteome</keyword>
<dbReference type="OrthoDB" id="2736594at2759"/>
<sequence length="801" mass="90418">MSLPPEIIDCVIDFIHNQRTLEACSLVSKSWVARSRMWLFHDVVLFSHRRWQKIMPTGDASPARYTRKLTLAQGNTPRSRWINTDNLYIFFHHLLDFKNVQSLVIDGWVPSGFSEGGLKKYFSHFGRHLRSLELSGERMTPDSFLVLLGHLPGLEDLSLKERVEGAKTDRVLLVSPKLSGRLTIRVHKSSIFSVICQLPLRFREICLHEHGHDYQELINACAETLVDFRAMSLQSYKSFPDQKTPDISFDACGVLREVTIVKNGIKSSNHDLTGIVSSITSKLIQRIVIGFAEPVSDAILRDELTSKTWEAFDDAITHLAERTLNNGQKLQLELHVCGSPSMELFDRIFSRFVESGNLKVVKTSYIWTGRACKRAVDGYNNTSCFSWTMIVPMVMVIDHPSPGQISPGCPTADAILDGYSGWQQPCSPAPTVSYRAKFAPIVPPTRTRDPLTFLRPGSFVLFQLDARVLAAQLHIPESSELFERCTQFPTKRYVGLVLGSFGGENDSDLQGYDIAFVSKSLPPGSGYSAESDSFAIPIAPMNRGDIDGRRPLRPKPFPWTGCYQYTVHGARIVPTRTYPSAIEYRLNDEDFEAFDDRVALDRRTLSISDEEALLFEDMRTSVLLPVKVWQELTAEQGCHDPREFVEEVLHFKEHAFAGDEDLLRGLSRVFCVIIPGRDWANRRSKAWKMVLDDSKEAPPLLPESNLLSTLWMGTTSPEYYSGSPSVYYRDLRPPSGPANTLRRYLAYKKPLLGIDPKVVETDSTISSNTIVQIFSPSSPSSRNRRIVKVQRKTHANPTLRR</sequence>
<dbReference type="AlphaFoldDB" id="A0A9P6LAH9"/>
<dbReference type="EMBL" id="WIUZ02000003">
    <property type="protein sequence ID" value="KAF9789795.1"/>
    <property type="molecule type" value="Genomic_DNA"/>
</dbReference>
<accession>A0A9P6LAH9</accession>
<protein>
    <recommendedName>
        <fullName evidence="3">F-box domain-containing protein</fullName>
    </recommendedName>
</protein>
<reference evidence="1" key="1">
    <citation type="journal article" date="2020" name="Nat. Commun.">
        <title>Large-scale genome sequencing of mycorrhizal fungi provides insights into the early evolution of symbiotic traits.</title>
        <authorList>
            <person name="Miyauchi S."/>
            <person name="Kiss E."/>
            <person name="Kuo A."/>
            <person name="Drula E."/>
            <person name="Kohler A."/>
            <person name="Sanchez-Garcia M."/>
            <person name="Morin E."/>
            <person name="Andreopoulos B."/>
            <person name="Barry K.W."/>
            <person name="Bonito G."/>
            <person name="Buee M."/>
            <person name="Carver A."/>
            <person name="Chen C."/>
            <person name="Cichocki N."/>
            <person name="Clum A."/>
            <person name="Culley D."/>
            <person name="Crous P.W."/>
            <person name="Fauchery L."/>
            <person name="Girlanda M."/>
            <person name="Hayes R.D."/>
            <person name="Keri Z."/>
            <person name="LaButti K."/>
            <person name="Lipzen A."/>
            <person name="Lombard V."/>
            <person name="Magnuson J."/>
            <person name="Maillard F."/>
            <person name="Murat C."/>
            <person name="Nolan M."/>
            <person name="Ohm R.A."/>
            <person name="Pangilinan J."/>
            <person name="Pereira M.F."/>
            <person name="Perotto S."/>
            <person name="Peter M."/>
            <person name="Pfister S."/>
            <person name="Riley R."/>
            <person name="Sitrit Y."/>
            <person name="Stielow J.B."/>
            <person name="Szollosi G."/>
            <person name="Zifcakova L."/>
            <person name="Stursova M."/>
            <person name="Spatafora J.W."/>
            <person name="Tedersoo L."/>
            <person name="Vaario L.M."/>
            <person name="Yamada A."/>
            <person name="Yan M."/>
            <person name="Wang P."/>
            <person name="Xu J."/>
            <person name="Bruns T."/>
            <person name="Baldrian P."/>
            <person name="Vilgalys R."/>
            <person name="Dunand C."/>
            <person name="Henrissat B."/>
            <person name="Grigoriev I.V."/>
            <person name="Hibbett D."/>
            <person name="Nagy L.G."/>
            <person name="Martin F.M."/>
        </authorList>
    </citation>
    <scope>NUCLEOTIDE SEQUENCE</scope>
    <source>
        <strain evidence="1">UH-Tt-Lm1</strain>
    </source>
</reference>
<evidence type="ECO:0000313" key="1">
    <source>
        <dbReference type="EMBL" id="KAF9789795.1"/>
    </source>
</evidence>
<gene>
    <name evidence="1" type="ORF">BJ322DRAFT_1216969</name>
</gene>
<organism evidence="1 2">
    <name type="scientific">Thelephora terrestris</name>
    <dbReference type="NCBI Taxonomy" id="56493"/>
    <lineage>
        <taxon>Eukaryota</taxon>
        <taxon>Fungi</taxon>
        <taxon>Dikarya</taxon>
        <taxon>Basidiomycota</taxon>
        <taxon>Agaricomycotina</taxon>
        <taxon>Agaricomycetes</taxon>
        <taxon>Thelephorales</taxon>
        <taxon>Thelephoraceae</taxon>
        <taxon>Thelephora</taxon>
    </lineage>
</organism>
<comment type="caution">
    <text evidence="1">The sequence shown here is derived from an EMBL/GenBank/DDBJ whole genome shotgun (WGS) entry which is preliminary data.</text>
</comment>
<evidence type="ECO:0008006" key="3">
    <source>
        <dbReference type="Google" id="ProtNLM"/>
    </source>
</evidence>
<reference evidence="1" key="2">
    <citation type="submission" date="2020-11" db="EMBL/GenBank/DDBJ databases">
        <authorList>
            <consortium name="DOE Joint Genome Institute"/>
            <person name="Kuo A."/>
            <person name="Miyauchi S."/>
            <person name="Kiss E."/>
            <person name="Drula E."/>
            <person name="Kohler A."/>
            <person name="Sanchez-Garcia M."/>
            <person name="Andreopoulos B."/>
            <person name="Barry K.W."/>
            <person name="Bonito G."/>
            <person name="Buee M."/>
            <person name="Carver A."/>
            <person name="Chen C."/>
            <person name="Cichocki N."/>
            <person name="Clum A."/>
            <person name="Culley D."/>
            <person name="Crous P.W."/>
            <person name="Fauchery L."/>
            <person name="Girlanda M."/>
            <person name="Hayes R."/>
            <person name="Keri Z."/>
            <person name="Labutti K."/>
            <person name="Lipzen A."/>
            <person name="Lombard V."/>
            <person name="Magnuson J."/>
            <person name="Maillard F."/>
            <person name="Morin E."/>
            <person name="Murat C."/>
            <person name="Nolan M."/>
            <person name="Ohm R."/>
            <person name="Pangilinan J."/>
            <person name="Pereira M."/>
            <person name="Perotto S."/>
            <person name="Peter M."/>
            <person name="Riley R."/>
            <person name="Sitrit Y."/>
            <person name="Stielow B."/>
            <person name="Szollosi G."/>
            <person name="Zifcakova L."/>
            <person name="Stursova M."/>
            <person name="Spatafora J.W."/>
            <person name="Tedersoo L."/>
            <person name="Vaario L.-M."/>
            <person name="Yamada A."/>
            <person name="Yan M."/>
            <person name="Wang P."/>
            <person name="Xu J."/>
            <person name="Bruns T."/>
            <person name="Baldrian P."/>
            <person name="Vilgalys R."/>
            <person name="Henrissat B."/>
            <person name="Grigoriev I.V."/>
            <person name="Hibbett D."/>
            <person name="Nagy L.G."/>
            <person name="Martin F.M."/>
        </authorList>
    </citation>
    <scope>NUCLEOTIDE SEQUENCE</scope>
    <source>
        <strain evidence="1">UH-Tt-Lm1</strain>
    </source>
</reference>
<name>A0A9P6LAH9_9AGAM</name>